<dbReference type="AlphaFoldDB" id="A0A4Y2GBL1"/>
<evidence type="ECO:0000313" key="3">
    <source>
        <dbReference type="Proteomes" id="UP000499080"/>
    </source>
</evidence>
<organism evidence="2 3">
    <name type="scientific">Araneus ventricosus</name>
    <name type="common">Orbweaver spider</name>
    <name type="synonym">Epeira ventricosa</name>
    <dbReference type="NCBI Taxonomy" id="182803"/>
    <lineage>
        <taxon>Eukaryota</taxon>
        <taxon>Metazoa</taxon>
        <taxon>Ecdysozoa</taxon>
        <taxon>Arthropoda</taxon>
        <taxon>Chelicerata</taxon>
        <taxon>Arachnida</taxon>
        <taxon>Araneae</taxon>
        <taxon>Araneomorphae</taxon>
        <taxon>Entelegynae</taxon>
        <taxon>Araneoidea</taxon>
        <taxon>Araneidae</taxon>
        <taxon>Araneus</taxon>
    </lineage>
</organism>
<dbReference type="EMBL" id="BGPR01001280">
    <property type="protein sequence ID" value="GBM49988.1"/>
    <property type="molecule type" value="Genomic_DNA"/>
</dbReference>
<protein>
    <submittedName>
        <fullName evidence="2">Uncharacterized protein</fullName>
    </submittedName>
</protein>
<gene>
    <name evidence="2" type="ORF">AVEN_210097_1</name>
</gene>
<comment type="caution">
    <text evidence="2">The sequence shown here is derived from an EMBL/GenBank/DDBJ whole genome shotgun (WGS) entry which is preliminary data.</text>
</comment>
<evidence type="ECO:0000256" key="1">
    <source>
        <dbReference type="SAM" id="Phobius"/>
    </source>
</evidence>
<keyword evidence="1" id="KW-0472">Membrane</keyword>
<keyword evidence="1" id="KW-0812">Transmembrane</keyword>
<dbReference type="Proteomes" id="UP000499080">
    <property type="component" value="Unassembled WGS sequence"/>
</dbReference>
<accession>A0A4Y2GBL1</accession>
<proteinExistence type="predicted"/>
<sequence>MGLTALDKRLMFEPHLLKSRSWYTHLKRCQIAKARRCPLRFISFKSPMLNEGNTCIVKPKVYGIQPFLPHLRSPTFCRQEQDGLAMPPLNGSQGSSLPSETVVTQGLADVGLGLIGEIIQVICLIILVIIGYYIIYRIYLILKEHCHSAAVEEFEPATYD</sequence>
<keyword evidence="1" id="KW-1133">Transmembrane helix</keyword>
<keyword evidence="3" id="KW-1185">Reference proteome</keyword>
<name>A0A4Y2GBL1_ARAVE</name>
<reference evidence="2 3" key="1">
    <citation type="journal article" date="2019" name="Sci. Rep.">
        <title>Orb-weaving spider Araneus ventricosus genome elucidates the spidroin gene catalogue.</title>
        <authorList>
            <person name="Kono N."/>
            <person name="Nakamura H."/>
            <person name="Ohtoshi R."/>
            <person name="Moran D.A.P."/>
            <person name="Shinohara A."/>
            <person name="Yoshida Y."/>
            <person name="Fujiwara M."/>
            <person name="Mori M."/>
            <person name="Tomita M."/>
            <person name="Arakawa K."/>
        </authorList>
    </citation>
    <scope>NUCLEOTIDE SEQUENCE [LARGE SCALE GENOMIC DNA]</scope>
</reference>
<evidence type="ECO:0000313" key="2">
    <source>
        <dbReference type="EMBL" id="GBM49988.1"/>
    </source>
</evidence>
<feature type="transmembrane region" description="Helical" evidence="1">
    <location>
        <begin position="114"/>
        <end position="135"/>
    </location>
</feature>